<dbReference type="PANTHER" id="PTHR38050:SF2">
    <property type="entry name" value="FERULOYL ESTERASE C-RELATED"/>
    <property type="match status" value="1"/>
</dbReference>
<evidence type="ECO:0000256" key="2">
    <source>
        <dbReference type="ARBA" id="ARBA00022525"/>
    </source>
</evidence>
<dbReference type="PROSITE" id="PS51318">
    <property type="entry name" value="TAT"/>
    <property type="match status" value="1"/>
</dbReference>
<evidence type="ECO:0000256" key="3">
    <source>
        <dbReference type="ARBA" id="ARBA00022651"/>
    </source>
</evidence>
<keyword evidence="4 8" id="KW-0732">Signal</keyword>
<evidence type="ECO:0000256" key="4">
    <source>
        <dbReference type="ARBA" id="ARBA00022729"/>
    </source>
</evidence>
<keyword evidence="10" id="KW-1185">Reference proteome</keyword>
<keyword evidence="2" id="KW-0964">Secreted</keyword>
<name>A0ABW5GRA2_9PSEU</name>
<keyword evidence="3" id="KW-0858">Xylan degradation</keyword>
<evidence type="ECO:0000256" key="6">
    <source>
        <dbReference type="ARBA" id="ARBA00023277"/>
    </source>
</evidence>
<reference evidence="10" key="1">
    <citation type="journal article" date="2019" name="Int. J. Syst. Evol. Microbiol.">
        <title>The Global Catalogue of Microorganisms (GCM) 10K type strain sequencing project: providing services to taxonomists for standard genome sequencing and annotation.</title>
        <authorList>
            <consortium name="The Broad Institute Genomics Platform"/>
            <consortium name="The Broad Institute Genome Sequencing Center for Infectious Disease"/>
            <person name="Wu L."/>
            <person name="Ma J."/>
        </authorList>
    </citation>
    <scope>NUCLEOTIDE SEQUENCE [LARGE SCALE GENOMIC DNA]</scope>
    <source>
        <strain evidence="10">CGMCC 4.7643</strain>
    </source>
</reference>
<evidence type="ECO:0000313" key="10">
    <source>
        <dbReference type="Proteomes" id="UP001597419"/>
    </source>
</evidence>
<proteinExistence type="predicted"/>
<evidence type="ECO:0000256" key="8">
    <source>
        <dbReference type="SAM" id="SignalP"/>
    </source>
</evidence>
<dbReference type="SUPFAM" id="SSF53474">
    <property type="entry name" value="alpha/beta-Hydrolases"/>
    <property type="match status" value="1"/>
</dbReference>
<evidence type="ECO:0000256" key="1">
    <source>
        <dbReference type="ARBA" id="ARBA00004613"/>
    </source>
</evidence>
<keyword evidence="7" id="KW-0624">Polysaccharide degradation</keyword>
<evidence type="ECO:0000256" key="7">
    <source>
        <dbReference type="ARBA" id="ARBA00023326"/>
    </source>
</evidence>
<evidence type="ECO:0000313" key="9">
    <source>
        <dbReference type="EMBL" id="MFD2463343.1"/>
    </source>
</evidence>
<sequence>MAMAPGRRRRVGRRVVAAALVAAGALAVGPGVATAAPPGRVLDFAVPSAGCLLSSAVAPGATVPGKVVSGGIERTYLLHVPSGYRAHRPTPLVLSFHGHKRTSAYQESLSGFDSGNSIAVYPQGLAGTDGETAWTGAPYSNRADDVLFVSDLLNQLQGRLCVDPARVYAAGKSNGGGFTGVLACRMSGRIAAFAPVSGAFYDVGAGCSPARPAPILDFHGTADHTIPYTGNAERKLPPIPDWLAAWAKRDSCAATPVVRDLGKGVSVHTWPGCARGAAVEHYRLDGLGHVWPSTQPNLDSETPAAMDATPVIERFFAEHPLRPGTR</sequence>
<dbReference type="GO" id="GO:0016787">
    <property type="term" value="F:hydrolase activity"/>
    <property type="evidence" value="ECO:0007669"/>
    <property type="project" value="UniProtKB-KW"/>
</dbReference>
<keyword evidence="6" id="KW-0119">Carbohydrate metabolism</keyword>
<evidence type="ECO:0000256" key="5">
    <source>
        <dbReference type="ARBA" id="ARBA00022801"/>
    </source>
</evidence>
<dbReference type="Proteomes" id="UP001597419">
    <property type="component" value="Unassembled WGS sequence"/>
</dbReference>
<dbReference type="InterPro" id="IPR043595">
    <property type="entry name" value="FaeB/C/D"/>
</dbReference>
<dbReference type="RefSeq" id="WP_345391723.1">
    <property type="nucleotide sequence ID" value="NZ_BAABHG010000005.1"/>
</dbReference>
<dbReference type="Gene3D" id="3.40.50.1820">
    <property type="entry name" value="alpha/beta hydrolase"/>
    <property type="match status" value="1"/>
</dbReference>
<dbReference type="InterPro" id="IPR006311">
    <property type="entry name" value="TAT_signal"/>
</dbReference>
<feature type="signal peptide" evidence="8">
    <location>
        <begin position="1"/>
        <end position="35"/>
    </location>
</feature>
<dbReference type="InterPro" id="IPR029058">
    <property type="entry name" value="AB_hydrolase_fold"/>
</dbReference>
<dbReference type="PANTHER" id="PTHR38050">
    <property type="match status" value="1"/>
</dbReference>
<feature type="chain" id="PRO_5045222400" evidence="8">
    <location>
        <begin position="36"/>
        <end position="326"/>
    </location>
</feature>
<comment type="subcellular location">
    <subcellularLocation>
        <location evidence="1">Secreted</location>
    </subcellularLocation>
</comment>
<comment type="caution">
    <text evidence="9">The sequence shown here is derived from an EMBL/GenBank/DDBJ whole genome shotgun (WGS) entry which is preliminary data.</text>
</comment>
<organism evidence="9 10">
    <name type="scientific">Amycolatopsis samaneae</name>
    <dbReference type="NCBI Taxonomy" id="664691"/>
    <lineage>
        <taxon>Bacteria</taxon>
        <taxon>Bacillati</taxon>
        <taxon>Actinomycetota</taxon>
        <taxon>Actinomycetes</taxon>
        <taxon>Pseudonocardiales</taxon>
        <taxon>Pseudonocardiaceae</taxon>
        <taxon>Amycolatopsis</taxon>
    </lineage>
</organism>
<dbReference type="EMBL" id="JBHUKU010000020">
    <property type="protein sequence ID" value="MFD2463343.1"/>
    <property type="molecule type" value="Genomic_DNA"/>
</dbReference>
<accession>A0ABW5GRA2</accession>
<protein>
    <submittedName>
        <fullName evidence="9">Alpha/beta hydrolase family esterase</fullName>
    </submittedName>
</protein>
<gene>
    <name evidence="9" type="ORF">ACFSYJ_32350</name>
</gene>
<keyword evidence="5 9" id="KW-0378">Hydrolase</keyword>